<dbReference type="EMBL" id="BT146843">
    <property type="protein sequence ID" value="AFK46637.1"/>
    <property type="molecule type" value="mRNA"/>
</dbReference>
<dbReference type="PANTHER" id="PTHR13112">
    <property type="entry name" value="UPF3 REGULATOR OF NONSENSE TRANSCRIPTS-LIKE PROTEIN"/>
    <property type="match status" value="1"/>
</dbReference>
<dbReference type="GO" id="GO:0005737">
    <property type="term" value="C:cytoplasm"/>
    <property type="evidence" value="ECO:0007669"/>
    <property type="project" value="TreeGrafter"/>
</dbReference>
<evidence type="ECO:0000256" key="1">
    <source>
        <dbReference type="ARBA" id="ARBA00004123"/>
    </source>
</evidence>
<accession>I3T295</accession>
<feature type="domain" description="UPF3" evidence="3">
    <location>
        <begin position="4"/>
        <end position="42"/>
    </location>
</feature>
<dbReference type="GO" id="GO:0003729">
    <property type="term" value="F:mRNA binding"/>
    <property type="evidence" value="ECO:0007669"/>
    <property type="project" value="TreeGrafter"/>
</dbReference>
<name>I3T295_LOTJA</name>
<evidence type="ECO:0000313" key="4">
    <source>
        <dbReference type="EMBL" id="AFK46637.1"/>
    </source>
</evidence>
<dbReference type="GO" id="GO:0005730">
    <property type="term" value="C:nucleolus"/>
    <property type="evidence" value="ECO:0007669"/>
    <property type="project" value="TreeGrafter"/>
</dbReference>
<dbReference type="GO" id="GO:0000184">
    <property type="term" value="P:nuclear-transcribed mRNA catabolic process, nonsense-mediated decay"/>
    <property type="evidence" value="ECO:0007669"/>
    <property type="project" value="InterPro"/>
</dbReference>
<sequence>MLDRTKVVLRHLPPTLSQASLVAQIDAAFLGRYNWLSFCPAGKVRNENPGLETCGTS</sequence>
<reference evidence="4" key="1">
    <citation type="submission" date="2012-05" db="EMBL/GenBank/DDBJ databases">
        <authorList>
            <person name="Krishnakumar V."/>
            <person name="Cheung F."/>
            <person name="Xiao Y."/>
            <person name="Chan A."/>
            <person name="Moskal W.A."/>
            <person name="Town C.D."/>
        </authorList>
    </citation>
    <scope>NUCLEOTIDE SEQUENCE</scope>
</reference>
<dbReference type="Pfam" id="PF03467">
    <property type="entry name" value="Smg4_UPF3"/>
    <property type="match status" value="1"/>
</dbReference>
<organism evidence="4">
    <name type="scientific">Lotus japonicus</name>
    <name type="common">Lotus corniculatus var. japonicus</name>
    <dbReference type="NCBI Taxonomy" id="34305"/>
    <lineage>
        <taxon>Eukaryota</taxon>
        <taxon>Viridiplantae</taxon>
        <taxon>Streptophyta</taxon>
        <taxon>Embryophyta</taxon>
        <taxon>Tracheophyta</taxon>
        <taxon>Spermatophyta</taxon>
        <taxon>Magnoliopsida</taxon>
        <taxon>eudicotyledons</taxon>
        <taxon>Gunneridae</taxon>
        <taxon>Pentapetalae</taxon>
        <taxon>rosids</taxon>
        <taxon>fabids</taxon>
        <taxon>Fabales</taxon>
        <taxon>Fabaceae</taxon>
        <taxon>Papilionoideae</taxon>
        <taxon>50 kb inversion clade</taxon>
        <taxon>NPAAA clade</taxon>
        <taxon>Hologalegina</taxon>
        <taxon>robinioid clade</taxon>
        <taxon>Loteae</taxon>
        <taxon>Lotus</taxon>
    </lineage>
</organism>
<dbReference type="InterPro" id="IPR005120">
    <property type="entry name" value="UPF3_dom"/>
</dbReference>
<dbReference type="InterPro" id="IPR012677">
    <property type="entry name" value="Nucleotide-bd_a/b_plait_sf"/>
</dbReference>
<dbReference type="GO" id="GO:0045727">
    <property type="term" value="P:positive regulation of translation"/>
    <property type="evidence" value="ECO:0007669"/>
    <property type="project" value="TreeGrafter"/>
</dbReference>
<evidence type="ECO:0000259" key="3">
    <source>
        <dbReference type="Pfam" id="PF03467"/>
    </source>
</evidence>
<dbReference type="AlphaFoldDB" id="I3T295"/>
<dbReference type="PANTHER" id="PTHR13112:SF0">
    <property type="entry name" value="FI21285P1"/>
    <property type="match status" value="1"/>
</dbReference>
<dbReference type="InterPro" id="IPR039722">
    <property type="entry name" value="Upf3"/>
</dbReference>
<protein>
    <recommendedName>
        <fullName evidence="3">UPF3 domain-containing protein</fullName>
    </recommendedName>
</protein>
<dbReference type="Gene3D" id="3.30.70.330">
    <property type="match status" value="1"/>
</dbReference>
<comment type="subcellular location">
    <subcellularLocation>
        <location evidence="1">Nucleus</location>
    </subcellularLocation>
</comment>
<evidence type="ECO:0000256" key="2">
    <source>
        <dbReference type="ARBA" id="ARBA00023242"/>
    </source>
</evidence>
<keyword evidence="2" id="KW-0539">Nucleus</keyword>
<proteinExistence type="evidence at transcript level"/>